<sequence length="115" mass="12804">EIQTIEEWVSVLKVASALGMEDIHTLAVNHLLNTASPADRIMLASNYGVGTQRVVSAFKELCMSTRPLTEEEGRKVGVQGLIKLARMKNELQQNTAEYLDPVRVDQMLHRLVESA</sequence>
<reference evidence="1" key="1">
    <citation type="submission" date="2022-08" db="EMBL/GenBank/DDBJ databases">
        <title>A Global Phylogenomic Analysis of the Shiitake Genus Lentinula.</title>
        <authorList>
            <consortium name="DOE Joint Genome Institute"/>
            <person name="Sierra-Patev S."/>
            <person name="Min B."/>
            <person name="Naranjo-Ortiz M."/>
            <person name="Looney B."/>
            <person name="Konkel Z."/>
            <person name="Slot J.C."/>
            <person name="Sakamoto Y."/>
            <person name="Steenwyk J.L."/>
            <person name="Rokas A."/>
            <person name="Carro J."/>
            <person name="Camarero S."/>
            <person name="Ferreira P."/>
            <person name="Molpeceres G."/>
            <person name="Ruiz-Duenas F.J."/>
            <person name="Serrano A."/>
            <person name="Henrissat B."/>
            <person name="Drula E."/>
            <person name="Hughes K.W."/>
            <person name="Mata J.L."/>
            <person name="Ishikawa N.K."/>
            <person name="Vargas-Isla R."/>
            <person name="Ushijima S."/>
            <person name="Smith C.A."/>
            <person name="Ahrendt S."/>
            <person name="Andreopoulos W."/>
            <person name="He G."/>
            <person name="Labutti K."/>
            <person name="Lipzen A."/>
            <person name="Ng V."/>
            <person name="Riley R."/>
            <person name="Sandor L."/>
            <person name="Barry K."/>
            <person name="Martinez A.T."/>
            <person name="Xiao Y."/>
            <person name="Gibbons J.G."/>
            <person name="Terashima K."/>
            <person name="Grigoriev I.V."/>
            <person name="Hibbett D.S."/>
        </authorList>
    </citation>
    <scope>NUCLEOTIDE SEQUENCE</scope>
    <source>
        <strain evidence="1">JLM2183</strain>
    </source>
</reference>
<evidence type="ECO:0000313" key="1">
    <source>
        <dbReference type="EMBL" id="KAJ4471538.1"/>
    </source>
</evidence>
<protein>
    <submittedName>
        <fullName evidence="1">Uncharacterized protein</fullName>
    </submittedName>
</protein>
<keyword evidence="2" id="KW-1185">Reference proteome</keyword>
<accession>A0A9W9A227</accession>
<gene>
    <name evidence="1" type="ORF">J3R30DRAFT_3299552</name>
</gene>
<feature type="non-terminal residue" evidence="1">
    <location>
        <position position="1"/>
    </location>
</feature>
<comment type="caution">
    <text evidence="1">The sequence shown here is derived from an EMBL/GenBank/DDBJ whole genome shotgun (WGS) entry which is preliminary data.</text>
</comment>
<evidence type="ECO:0000313" key="2">
    <source>
        <dbReference type="Proteomes" id="UP001150266"/>
    </source>
</evidence>
<name>A0A9W9A227_9AGAR</name>
<organism evidence="1 2">
    <name type="scientific">Lentinula aciculospora</name>
    <dbReference type="NCBI Taxonomy" id="153920"/>
    <lineage>
        <taxon>Eukaryota</taxon>
        <taxon>Fungi</taxon>
        <taxon>Dikarya</taxon>
        <taxon>Basidiomycota</taxon>
        <taxon>Agaricomycotina</taxon>
        <taxon>Agaricomycetes</taxon>
        <taxon>Agaricomycetidae</taxon>
        <taxon>Agaricales</taxon>
        <taxon>Marasmiineae</taxon>
        <taxon>Omphalotaceae</taxon>
        <taxon>Lentinula</taxon>
    </lineage>
</organism>
<proteinExistence type="predicted"/>
<dbReference type="Proteomes" id="UP001150266">
    <property type="component" value="Unassembled WGS sequence"/>
</dbReference>
<dbReference type="OrthoDB" id="3223099at2759"/>
<dbReference type="EMBL" id="JAOTPV010000022">
    <property type="protein sequence ID" value="KAJ4471538.1"/>
    <property type="molecule type" value="Genomic_DNA"/>
</dbReference>
<dbReference type="AlphaFoldDB" id="A0A9W9A227"/>